<dbReference type="SMART" id="SM01002">
    <property type="entry name" value="AlaDh_PNT_C"/>
    <property type="match status" value="1"/>
</dbReference>
<organism evidence="6 7">
    <name type="scientific">Aureibacter tunicatorum</name>
    <dbReference type="NCBI Taxonomy" id="866807"/>
    <lineage>
        <taxon>Bacteria</taxon>
        <taxon>Pseudomonadati</taxon>
        <taxon>Bacteroidota</taxon>
        <taxon>Cytophagia</taxon>
        <taxon>Cytophagales</taxon>
        <taxon>Persicobacteraceae</taxon>
        <taxon>Aureibacter</taxon>
    </lineage>
</organism>
<sequence>MNDQPKIDFSESKTTILTKESMMPINLKSQSLRIGVPKENSSDENRVTLTPDAVEILVNNGHEVLVEANAGVCSNYPDNEYSDAGAKICYHSKEVFESQIIVKVAPPTLEELGYMKPEAVIISALQMGNLSLPYLEKLKKKRITALAYELLQDLSGQTPFVRAMSEIAGSIAMLIASEYLSSTPHGKGIMIGSISGVMPSKVVILGSGTVAEHAARAAIGLGAEIKIFDNHIYKLRRLKHAIGLQIPTCTIDSKALSNALKSADVVIGALKPDRGRARYWVTEEMISQMQEGSVIIDIAIDQGGCFETSQPTKLNNPVFIKHGVIHYCVPNIASKVARTATKAISNIFTPILLNIGDRGGIDEMIYSHHGFMNGVYTYKGCLTNPLIASKFNINYKDLELLITARF</sequence>
<dbReference type="RefSeq" id="WP_309943412.1">
    <property type="nucleotide sequence ID" value="NZ_AP025305.1"/>
</dbReference>
<comment type="similarity">
    <text evidence="1">Belongs to the AlaDH/PNT family.</text>
</comment>
<accession>A0AAE3XTB2</accession>
<dbReference type="Pfam" id="PF05222">
    <property type="entry name" value="AlaDh_PNT_N"/>
    <property type="match status" value="1"/>
</dbReference>
<name>A0AAE3XTB2_9BACT</name>
<dbReference type="InterPro" id="IPR007698">
    <property type="entry name" value="AlaDH/PNT_NAD(H)-bd"/>
</dbReference>
<dbReference type="GO" id="GO:0005886">
    <property type="term" value="C:plasma membrane"/>
    <property type="evidence" value="ECO:0007669"/>
    <property type="project" value="TreeGrafter"/>
</dbReference>
<dbReference type="EMBL" id="JAVDQD010000017">
    <property type="protein sequence ID" value="MDR6242060.1"/>
    <property type="molecule type" value="Genomic_DNA"/>
</dbReference>
<evidence type="ECO:0000256" key="3">
    <source>
        <dbReference type="ARBA" id="ARBA00023002"/>
    </source>
</evidence>
<evidence type="ECO:0000313" key="6">
    <source>
        <dbReference type="EMBL" id="MDR6242060.1"/>
    </source>
</evidence>
<dbReference type="InterPro" id="IPR007886">
    <property type="entry name" value="AlaDH/PNT_N"/>
</dbReference>
<feature type="domain" description="Alanine dehydrogenase/pyridine nucleotide transhydrogenase N-terminal" evidence="5">
    <location>
        <begin position="35"/>
        <end position="168"/>
    </location>
</feature>
<dbReference type="GO" id="GO:0042853">
    <property type="term" value="P:L-alanine catabolic process"/>
    <property type="evidence" value="ECO:0007669"/>
    <property type="project" value="InterPro"/>
</dbReference>
<dbReference type="SUPFAM" id="SSF51735">
    <property type="entry name" value="NAD(P)-binding Rossmann-fold domains"/>
    <property type="match status" value="1"/>
</dbReference>
<gene>
    <name evidence="6" type="ORF">HNQ88_005147</name>
</gene>
<dbReference type="AlphaFoldDB" id="A0AAE3XTB2"/>
<dbReference type="InterPro" id="IPR036291">
    <property type="entry name" value="NAD(P)-bd_dom_sf"/>
</dbReference>
<feature type="domain" description="Alanine dehydrogenase/pyridine nucleotide transhydrogenase NAD(H)-binding" evidence="4">
    <location>
        <begin position="180"/>
        <end position="328"/>
    </location>
</feature>
<evidence type="ECO:0000256" key="2">
    <source>
        <dbReference type="ARBA" id="ARBA00012897"/>
    </source>
</evidence>
<dbReference type="PANTHER" id="PTHR42795:SF1">
    <property type="entry name" value="ALANINE DEHYDROGENASE"/>
    <property type="match status" value="1"/>
</dbReference>
<protein>
    <recommendedName>
        <fullName evidence="2">alanine dehydrogenase</fullName>
        <ecNumber evidence="2">1.4.1.1</ecNumber>
    </recommendedName>
</protein>
<reference evidence="6" key="1">
    <citation type="submission" date="2023-07" db="EMBL/GenBank/DDBJ databases">
        <title>Genomic Encyclopedia of Type Strains, Phase IV (KMG-IV): sequencing the most valuable type-strain genomes for metagenomic binning, comparative biology and taxonomic classification.</title>
        <authorList>
            <person name="Goeker M."/>
        </authorList>
    </citation>
    <scope>NUCLEOTIDE SEQUENCE</scope>
    <source>
        <strain evidence="6">DSM 26174</strain>
    </source>
</reference>
<dbReference type="SUPFAM" id="SSF52283">
    <property type="entry name" value="Formate/glycerate dehydrogenase catalytic domain-like"/>
    <property type="match status" value="1"/>
</dbReference>
<keyword evidence="3 6" id="KW-0560">Oxidoreductase</keyword>
<dbReference type="PANTHER" id="PTHR42795">
    <property type="entry name" value="ALANINE DEHYDROGENASE"/>
    <property type="match status" value="1"/>
</dbReference>
<proteinExistence type="inferred from homology"/>
<dbReference type="SMART" id="SM01003">
    <property type="entry name" value="AlaDh_PNT_N"/>
    <property type="match status" value="1"/>
</dbReference>
<keyword evidence="7" id="KW-1185">Reference proteome</keyword>
<evidence type="ECO:0000256" key="1">
    <source>
        <dbReference type="ARBA" id="ARBA00005689"/>
    </source>
</evidence>
<comment type="caution">
    <text evidence="6">The sequence shown here is derived from an EMBL/GenBank/DDBJ whole genome shotgun (WGS) entry which is preliminary data.</text>
</comment>
<dbReference type="Gene3D" id="3.40.50.720">
    <property type="entry name" value="NAD(P)-binding Rossmann-like Domain"/>
    <property type="match status" value="2"/>
</dbReference>
<evidence type="ECO:0000313" key="7">
    <source>
        <dbReference type="Proteomes" id="UP001185092"/>
    </source>
</evidence>
<dbReference type="Pfam" id="PF01262">
    <property type="entry name" value="AlaDh_PNT_C"/>
    <property type="match status" value="1"/>
</dbReference>
<dbReference type="Proteomes" id="UP001185092">
    <property type="component" value="Unassembled WGS sequence"/>
</dbReference>
<dbReference type="InterPro" id="IPR008141">
    <property type="entry name" value="Ala_DH"/>
</dbReference>
<evidence type="ECO:0000259" key="5">
    <source>
        <dbReference type="SMART" id="SM01003"/>
    </source>
</evidence>
<dbReference type="CDD" id="cd05305">
    <property type="entry name" value="L-AlaDH"/>
    <property type="match status" value="1"/>
</dbReference>
<dbReference type="EC" id="1.4.1.1" evidence="2"/>
<dbReference type="GO" id="GO:0000286">
    <property type="term" value="F:alanine dehydrogenase activity"/>
    <property type="evidence" value="ECO:0007669"/>
    <property type="project" value="UniProtKB-EC"/>
</dbReference>
<evidence type="ECO:0000259" key="4">
    <source>
        <dbReference type="SMART" id="SM01002"/>
    </source>
</evidence>